<dbReference type="Proteomes" id="UP000034071">
    <property type="component" value="Chromosome"/>
</dbReference>
<feature type="domain" description="EF-hand" evidence="3">
    <location>
        <begin position="7"/>
        <end position="42"/>
    </location>
</feature>
<organism evidence="4 5">
    <name type="scientific">Kangiella geojedonensis</name>
    <dbReference type="NCBI Taxonomy" id="914150"/>
    <lineage>
        <taxon>Bacteria</taxon>
        <taxon>Pseudomonadati</taxon>
        <taxon>Pseudomonadota</taxon>
        <taxon>Gammaproteobacteria</taxon>
        <taxon>Kangiellales</taxon>
        <taxon>Kangiellaceae</taxon>
        <taxon>Kangiella</taxon>
    </lineage>
</organism>
<dbReference type="InterPro" id="IPR011992">
    <property type="entry name" value="EF-hand-dom_pair"/>
</dbReference>
<dbReference type="CDD" id="cd00051">
    <property type="entry name" value="EFh"/>
    <property type="match status" value="1"/>
</dbReference>
<dbReference type="PANTHER" id="PTHR23050">
    <property type="entry name" value="CALCIUM BINDING PROTEIN"/>
    <property type="match status" value="1"/>
</dbReference>
<evidence type="ECO:0000313" key="5">
    <source>
        <dbReference type="Proteomes" id="UP000034071"/>
    </source>
</evidence>
<evidence type="ECO:0000313" key="4">
    <source>
        <dbReference type="EMBL" id="AKE51972.1"/>
    </source>
</evidence>
<dbReference type="SUPFAM" id="SSF47473">
    <property type="entry name" value="EF-hand"/>
    <property type="match status" value="1"/>
</dbReference>
<dbReference type="EMBL" id="CP010975">
    <property type="protein sequence ID" value="AKE51972.1"/>
    <property type="molecule type" value="Genomic_DNA"/>
</dbReference>
<dbReference type="SMART" id="SM00054">
    <property type="entry name" value="EFh"/>
    <property type="match status" value="2"/>
</dbReference>
<keyword evidence="5" id="KW-1185">Reference proteome</keyword>
<dbReference type="STRING" id="914150.TQ33_1008"/>
<name>A0A0F6TQB7_9GAMM</name>
<dbReference type="RefSeq" id="WP_046561092.1">
    <property type="nucleotide sequence ID" value="NZ_CP010975.1"/>
</dbReference>
<protein>
    <submittedName>
        <fullName evidence="4">Putative signal transduction protein with EFhand domain</fullName>
    </submittedName>
</protein>
<evidence type="ECO:0000256" key="2">
    <source>
        <dbReference type="ARBA" id="ARBA00022837"/>
    </source>
</evidence>
<dbReference type="HOGENOM" id="CLU_061288_22_5_6"/>
<dbReference type="InterPro" id="IPR002048">
    <property type="entry name" value="EF_hand_dom"/>
</dbReference>
<dbReference type="PROSITE" id="PS50222">
    <property type="entry name" value="EF_HAND_2"/>
    <property type="match status" value="2"/>
</dbReference>
<dbReference type="OrthoDB" id="5770487at2"/>
<reference evidence="4 5" key="1">
    <citation type="submission" date="2015-02" db="EMBL/GenBank/DDBJ databases">
        <title>Complete genome sequence of Kangiella geojedonensis strain YCS-5T.</title>
        <authorList>
            <person name="Kim K.M."/>
        </authorList>
    </citation>
    <scope>NUCLEOTIDE SEQUENCE [LARGE SCALE GENOMIC DNA]</scope>
    <source>
        <strain evidence="4 5">YCS-5</strain>
    </source>
</reference>
<feature type="domain" description="EF-hand" evidence="3">
    <location>
        <begin position="43"/>
        <end position="78"/>
    </location>
</feature>
<evidence type="ECO:0000259" key="3">
    <source>
        <dbReference type="PROSITE" id="PS50222"/>
    </source>
</evidence>
<dbReference type="Pfam" id="PF13499">
    <property type="entry name" value="EF-hand_7"/>
    <property type="match status" value="1"/>
</dbReference>
<gene>
    <name evidence="4" type="ORF">TQ33_1008</name>
</gene>
<keyword evidence="2" id="KW-0106">Calcium</keyword>
<dbReference type="Gene3D" id="1.10.238.10">
    <property type="entry name" value="EF-hand"/>
    <property type="match status" value="1"/>
</dbReference>
<dbReference type="InterPro" id="IPR018247">
    <property type="entry name" value="EF_Hand_1_Ca_BS"/>
</dbReference>
<dbReference type="InterPro" id="IPR050145">
    <property type="entry name" value="Centrin_CML-like"/>
</dbReference>
<sequence>MKPLSEERVEQIKEHFKFFDRDDNGRIDVDEFGELLQVLSPDSGTEQIHEGFSLIDTDGSGYIEFEEFLTWWKTCWWEF</sequence>
<keyword evidence="1" id="KW-0677">Repeat</keyword>
<dbReference type="AlphaFoldDB" id="A0A0F6TQB7"/>
<dbReference type="KEGG" id="kge:TQ33_1008"/>
<evidence type="ECO:0000256" key="1">
    <source>
        <dbReference type="ARBA" id="ARBA00022737"/>
    </source>
</evidence>
<proteinExistence type="predicted"/>
<accession>A0A0F6TQB7</accession>
<dbReference type="PROSITE" id="PS00018">
    <property type="entry name" value="EF_HAND_1"/>
    <property type="match status" value="2"/>
</dbReference>
<dbReference type="GO" id="GO:0005509">
    <property type="term" value="F:calcium ion binding"/>
    <property type="evidence" value="ECO:0007669"/>
    <property type="project" value="InterPro"/>
</dbReference>